<dbReference type="STRING" id="3880.G7KMC3"/>
<proteinExistence type="predicted"/>
<sequence length="148" mass="16479">MSLIARNHAFHRGTTIYEPDLDDVLKQCCCKNLFFGIDVEKHVYDFDIGFVSVNTRTITCSLGAGSAAEESTIPIKTAEAIEKRIKFCQIRNSFQPSDISVTVEMMPFSWGSDADCNITMADEGCNLSRVHNLIALEVAPQYLLIPEI</sequence>
<dbReference type="InterPro" id="IPR028356">
    <property type="entry name" value="UDPglc_DH_euk"/>
</dbReference>
<dbReference type="GO" id="GO:0051287">
    <property type="term" value="F:NAD binding"/>
    <property type="evidence" value="ECO:0007669"/>
    <property type="project" value="InterPro"/>
</dbReference>
<dbReference type="AlphaFoldDB" id="G7KMC3"/>
<dbReference type="EnsemblPlants" id="AES74920">
    <property type="protein sequence ID" value="AES74920"/>
    <property type="gene ID" value="MTR_6g014870"/>
</dbReference>
<evidence type="ECO:0000259" key="2">
    <source>
        <dbReference type="Pfam" id="PF03721"/>
    </source>
</evidence>
<protein>
    <submittedName>
        <fullName evidence="3">UDP-glucose 6-dehydrogenase</fullName>
    </submittedName>
</protein>
<dbReference type="EMBL" id="CM001222">
    <property type="protein sequence ID" value="AES74920.2"/>
    <property type="molecule type" value="Genomic_DNA"/>
</dbReference>
<dbReference type="PANTHER" id="PTHR11374:SF3">
    <property type="entry name" value="UDP-GLUCOSE 6-DEHYDROGENASE"/>
    <property type="match status" value="1"/>
</dbReference>
<keyword evidence="5" id="KW-1185">Reference proteome</keyword>
<dbReference type="InterPro" id="IPR001732">
    <property type="entry name" value="UDP-Glc/GDP-Man_DH_N"/>
</dbReference>
<accession>A0A0C3VU72</accession>
<dbReference type="PANTHER" id="PTHR11374">
    <property type="entry name" value="UDP-GLUCOSE DEHYDROGENASE/UDP-MANNAC DEHYDROGENASE"/>
    <property type="match status" value="1"/>
</dbReference>
<evidence type="ECO:0000313" key="4">
    <source>
        <dbReference type="EnsemblPlants" id="AES74920"/>
    </source>
</evidence>
<reference evidence="3 5" key="1">
    <citation type="journal article" date="2011" name="Nature">
        <title>The Medicago genome provides insight into the evolution of rhizobial symbioses.</title>
        <authorList>
            <person name="Young N.D."/>
            <person name="Debelle F."/>
            <person name="Oldroyd G.E."/>
            <person name="Geurts R."/>
            <person name="Cannon S.B."/>
            <person name="Udvardi M.K."/>
            <person name="Benedito V.A."/>
            <person name="Mayer K.F."/>
            <person name="Gouzy J."/>
            <person name="Schoof H."/>
            <person name="Van de Peer Y."/>
            <person name="Proost S."/>
            <person name="Cook D.R."/>
            <person name="Meyers B.C."/>
            <person name="Spannagl M."/>
            <person name="Cheung F."/>
            <person name="De Mita S."/>
            <person name="Krishnakumar V."/>
            <person name="Gundlach H."/>
            <person name="Zhou S."/>
            <person name="Mudge J."/>
            <person name="Bharti A.K."/>
            <person name="Murray J.D."/>
            <person name="Naoumkina M.A."/>
            <person name="Rosen B."/>
            <person name="Silverstein K.A."/>
            <person name="Tang H."/>
            <person name="Rombauts S."/>
            <person name="Zhao P.X."/>
            <person name="Zhou P."/>
            <person name="Barbe V."/>
            <person name="Bardou P."/>
            <person name="Bechner M."/>
            <person name="Bellec A."/>
            <person name="Berger A."/>
            <person name="Berges H."/>
            <person name="Bidwell S."/>
            <person name="Bisseling T."/>
            <person name="Choisne N."/>
            <person name="Couloux A."/>
            <person name="Denny R."/>
            <person name="Deshpande S."/>
            <person name="Dai X."/>
            <person name="Doyle J.J."/>
            <person name="Dudez A.M."/>
            <person name="Farmer A.D."/>
            <person name="Fouteau S."/>
            <person name="Franken C."/>
            <person name="Gibelin C."/>
            <person name="Gish J."/>
            <person name="Goldstein S."/>
            <person name="Gonzalez A.J."/>
            <person name="Green P.J."/>
            <person name="Hallab A."/>
            <person name="Hartog M."/>
            <person name="Hua A."/>
            <person name="Humphray S.J."/>
            <person name="Jeong D.H."/>
            <person name="Jing Y."/>
            <person name="Jocker A."/>
            <person name="Kenton S.M."/>
            <person name="Kim D.J."/>
            <person name="Klee K."/>
            <person name="Lai H."/>
            <person name="Lang C."/>
            <person name="Lin S."/>
            <person name="Macmil S.L."/>
            <person name="Magdelenat G."/>
            <person name="Matthews L."/>
            <person name="McCorrison J."/>
            <person name="Monaghan E.L."/>
            <person name="Mun J.H."/>
            <person name="Najar F.Z."/>
            <person name="Nicholson C."/>
            <person name="Noirot C."/>
            <person name="O'Bleness M."/>
            <person name="Paule C.R."/>
            <person name="Poulain J."/>
            <person name="Prion F."/>
            <person name="Qin B."/>
            <person name="Qu C."/>
            <person name="Retzel E.F."/>
            <person name="Riddle C."/>
            <person name="Sallet E."/>
            <person name="Samain S."/>
            <person name="Samson N."/>
            <person name="Sanders I."/>
            <person name="Saurat O."/>
            <person name="Scarpelli C."/>
            <person name="Schiex T."/>
            <person name="Segurens B."/>
            <person name="Severin A.J."/>
            <person name="Sherrier D.J."/>
            <person name="Shi R."/>
            <person name="Sims S."/>
            <person name="Singer S.R."/>
            <person name="Sinharoy S."/>
            <person name="Sterck L."/>
            <person name="Viollet A."/>
            <person name="Wang B.B."/>
            <person name="Wang K."/>
            <person name="Wang M."/>
            <person name="Wang X."/>
            <person name="Warfsmann J."/>
            <person name="Weissenbach J."/>
            <person name="White D.D."/>
            <person name="White J.D."/>
            <person name="Wiley G.B."/>
            <person name="Wincker P."/>
            <person name="Xing Y."/>
            <person name="Yang L."/>
            <person name="Yao Z."/>
            <person name="Ying F."/>
            <person name="Zhai J."/>
            <person name="Zhou L."/>
            <person name="Zuber A."/>
            <person name="Denarie J."/>
            <person name="Dixon R.A."/>
            <person name="May G.D."/>
            <person name="Schwartz D.C."/>
            <person name="Rogers J."/>
            <person name="Quetier F."/>
            <person name="Town C.D."/>
            <person name="Roe B.A."/>
        </authorList>
    </citation>
    <scope>NUCLEOTIDE SEQUENCE [LARGE SCALE GENOMIC DNA]</scope>
    <source>
        <strain evidence="3">A17</strain>
        <strain evidence="4 5">cv. Jemalong A17</strain>
    </source>
</reference>
<dbReference type="PaxDb" id="3880-AES74920"/>
<gene>
    <name evidence="3" type="ordered locus">MTR_6g014870</name>
</gene>
<dbReference type="HOGENOM" id="CLU_1761495_0_0_1"/>
<feature type="domain" description="UDP-glucose/GDP-mannose dehydrogenase N-terminal" evidence="2">
    <location>
        <begin position="14"/>
        <end position="56"/>
    </location>
</feature>
<accession>G7KMC3</accession>
<dbReference type="GO" id="GO:0003979">
    <property type="term" value="F:UDP-glucose 6-dehydrogenase activity"/>
    <property type="evidence" value="ECO:0007669"/>
    <property type="project" value="UniProtKB-EC"/>
</dbReference>
<dbReference type="Proteomes" id="UP000002051">
    <property type="component" value="Chromosome 6"/>
</dbReference>
<reference evidence="3 5" key="2">
    <citation type="journal article" date="2014" name="BMC Genomics">
        <title>An improved genome release (version Mt4.0) for the model legume Medicago truncatula.</title>
        <authorList>
            <person name="Tang H."/>
            <person name="Krishnakumar V."/>
            <person name="Bidwell S."/>
            <person name="Rosen B."/>
            <person name="Chan A."/>
            <person name="Zhou S."/>
            <person name="Gentzbittel L."/>
            <person name="Childs K.L."/>
            <person name="Yandell M."/>
            <person name="Gundlach H."/>
            <person name="Mayer K.F."/>
            <person name="Schwartz D.C."/>
            <person name="Town C.D."/>
        </authorList>
    </citation>
    <scope>GENOME REANNOTATION</scope>
    <source>
        <strain evidence="4 5">cv. Jemalong A17</strain>
    </source>
</reference>
<evidence type="ECO:0000256" key="1">
    <source>
        <dbReference type="ARBA" id="ARBA00047473"/>
    </source>
</evidence>
<evidence type="ECO:0000313" key="5">
    <source>
        <dbReference type="Proteomes" id="UP000002051"/>
    </source>
</evidence>
<dbReference type="eggNOG" id="KOG2666">
    <property type="taxonomic scope" value="Eukaryota"/>
</dbReference>
<comment type="catalytic activity">
    <reaction evidence="1">
        <text>UDP-alpha-D-glucose + 2 NAD(+) + H2O = UDP-alpha-D-glucuronate + 2 NADH + 3 H(+)</text>
        <dbReference type="Rhea" id="RHEA:23596"/>
        <dbReference type="ChEBI" id="CHEBI:15377"/>
        <dbReference type="ChEBI" id="CHEBI:15378"/>
        <dbReference type="ChEBI" id="CHEBI:57540"/>
        <dbReference type="ChEBI" id="CHEBI:57945"/>
        <dbReference type="ChEBI" id="CHEBI:58052"/>
        <dbReference type="ChEBI" id="CHEBI:58885"/>
        <dbReference type="EC" id="1.1.1.22"/>
    </reaction>
</comment>
<dbReference type="Gene3D" id="3.40.50.720">
    <property type="entry name" value="NAD(P)-binding Rossmann-like Domain"/>
    <property type="match status" value="1"/>
</dbReference>
<organism evidence="3 5">
    <name type="scientific">Medicago truncatula</name>
    <name type="common">Barrel medic</name>
    <name type="synonym">Medicago tribuloides</name>
    <dbReference type="NCBI Taxonomy" id="3880"/>
    <lineage>
        <taxon>Eukaryota</taxon>
        <taxon>Viridiplantae</taxon>
        <taxon>Streptophyta</taxon>
        <taxon>Embryophyta</taxon>
        <taxon>Tracheophyta</taxon>
        <taxon>Spermatophyta</taxon>
        <taxon>Magnoliopsida</taxon>
        <taxon>eudicotyledons</taxon>
        <taxon>Gunneridae</taxon>
        <taxon>Pentapetalae</taxon>
        <taxon>rosids</taxon>
        <taxon>fabids</taxon>
        <taxon>Fabales</taxon>
        <taxon>Fabaceae</taxon>
        <taxon>Papilionoideae</taxon>
        <taxon>50 kb inversion clade</taxon>
        <taxon>NPAAA clade</taxon>
        <taxon>Hologalegina</taxon>
        <taxon>IRL clade</taxon>
        <taxon>Trifolieae</taxon>
        <taxon>Medicago</taxon>
    </lineage>
</organism>
<name>G7KMC3_MEDTR</name>
<dbReference type="Pfam" id="PF03721">
    <property type="entry name" value="UDPG_MGDP_dh_N"/>
    <property type="match status" value="1"/>
</dbReference>
<evidence type="ECO:0000313" key="3">
    <source>
        <dbReference type="EMBL" id="AES74920.2"/>
    </source>
</evidence>
<reference evidence="4" key="3">
    <citation type="submission" date="2015-04" db="UniProtKB">
        <authorList>
            <consortium name="EnsemblPlants"/>
        </authorList>
    </citation>
    <scope>IDENTIFICATION</scope>
    <source>
        <strain evidence="4">cv. Jemalong A17</strain>
    </source>
</reference>